<sequence length="67" mass="6957">MKYAIPAYILSAGAALAHTGHSAAVAQGDAHWLSQPDHLVVVGLAIVAAGMAVRHVFAVRRSARQQA</sequence>
<keyword evidence="1" id="KW-1133">Transmembrane helix</keyword>
<keyword evidence="1" id="KW-0812">Transmembrane</keyword>
<evidence type="ECO:0000256" key="2">
    <source>
        <dbReference type="SAM" id="SignalP"/>
    </source>
</evidence>
<name>A0A1H6BN08_9RHOB</name>
<dbReference type="EMBL" id="FNUZ01000008">
    <property type="protein sequence ID" value="SEG62073.1"/>
    <property type="molecule type" value="Genomic_DNA"/>
</dbReference>
<accession>A0A1H6BN08</accession>
<reference evidence="3 4" key="1">
    <citation type="submission" date="2016-10" db="EMBL/GenBank/DDBJ databases">
        <authorList>
            <person name="de Groot N.N."/>
        </authorList>
    </citation>
    <scope>NUCLEOTIDE SEQUENCE [LARGE SCALE GENOMIC DNA]</scope>
    <source>
        <strain evidence="3 4">DSM 26915</strain>
    </source>
</reference>
<keyword evidence="4" id="KW-1185">Reference proteome</keyword>
<proteinExistence type="predicted"/>
<evidence type="ECO:0000313" key="4">
    <source>
        <dbReference type="Proteomes" id="UP000236752"/>
    </source>
</evidence>
<dbReference type="RefSeq" id="WP_103911804.1">
    <property type="nucleotide sequence ID" value="NZ_FNUZ01000008.1"/>
</dbReference>
<feature type="chain" id="PRO_5009294050" evidence="2">
    <location>
        <begin position="18"/>
        <end position="67"/>
    </location>
</feature>
<gene>
    <name evidence="3" type="ORF">SAMN04488045_3647</name>
</gene>
<organism evidence="3 4">
    <name type="scientific">Thalassococcus halodurans</name>
    <dbReference type="NCBI Taxonomy" id="373675"/>
    <lineage>
        <taxon>Bacteria</taxon>
        <taxon>Pseudomonadati</taxon>
        <taxon>Pseudomonadota</taxon>
        <taxon>Alphaproteobacteria</taxon>
        <taxon>Rhodobacterales</taxon>
        <taxon>Roseobacteraceae</taxon>
        <taxon>Thalassococcus</taxon>
    </lineage>
</organism>
<feature type="transmembrane region" description="Helical" evidence="1">
    <location>
        <begin position="38"/>
        <end position="57"/>
    </location>
</feature>
<dbReference type="Proteomes" id="UP000236752">
    <property type="component" value="Unassembled WGS sequence"/>
</dbReference>
<feature type="signal peptide" evidence="2">
    <location>
        <begin position="1"/>
        <end position="17"/>
    </location>
</feature>
<keyword evidence="1" id="KW-0472">Membrane</keyword>
<protein>
    <submittedName>
        <fullName evidence="3">Uncharacterized protein</fullName>
    </submittedName>
</protein>
<evidence type="ECO:0000256" key="1">
    <source>
        <dbReference type="SAM" id="Phobius"/>
    </source>
</evidence>
<evidence type="ECO:0000313" key="3">
    <source>
        <dbReference type="EMBL" id="SEG62073.1"/>
    </source>
</evidence>
<dbReference type="AlphaFoldDB" id="A0A1H6BN08"/>
<keyword evidence="2" id="KW-0732">Signal</keyword>